<name>A0A097R7J9_HAFAL</name>
<dbReference type="eggNOG" id="COG1192">
    <property type="taxonomic scope" value="Bacteria"/>
</dbReference>
<dbReference type="OrthoDB" id="5288747at2"/>
<dbReference type="InterPro" id="IPR050625">
    <property type="entry name" value="ParA/MinD_ATPase"/>
</dbReference>
<dbReference type="HOGENOM" id="CLU_037612_7_1_6"/>
<dbReference type="Gene3D" id="3.40.50.300">
    <property type="entry name" value="P-loop containing nucleotide triphosphate hydrolases"/>
    <property type="match status" value="1"/>
</dbReference>
<keyword evidence="4" id="KW-1185">Reference proteome</keyword>
<dbReference type="SUPFAM" id="SSF52540">
    <property type="entry name" value="P-loop containing nucleoside triphosphate hydrolases"/>
    <property type="match status" value="1"/>
</dbReference>
<keyword evidence="3" id="KW-0131">Cell cycle</keyword>
<protein>
    <submittedName>
        <fullName evidence="3">Cell division protein</fullName>
    </submittedName>
</protein>
<keyword evidence="3" id="KW-0132">Cell division</keyword>
<dbReference type="GO" id="GO:0051301">
    <property type="term" value="P:cell division"/>
    <property type="evidence" value="ECO:0007669"/>
    <property type="project" value="UniProtKB-KW"/>
</dbReference>
<dbReference type="GO" id="GO:0005524">
    <property type="term" value="F:ATP binding"/>
    <property type="evidence" value="ECO:0007669"/>
    <property type="project" value="UniProtKB-KW"/>
</dbReference>
<organism evidence="3 4">
    <name type="scientific">Hafnia alvei FB1</name>
    <dbReference type="NCBI Taxonomy" id="1453496"/>
    <lineage>
        <taxon>Bacteria</taxon>
        <taxon>Pseudomonadati</taxon>
        <taxon>Pseudomonadota</taxon>
        <taxon>Gammaproteobacteria</taxon>
        <taxon>Enterobacterales</taxon>
        <taxon>Hafniaceae</taxon>
        <taxon>Hafnia</taxon>
    </lineage>
</organism>
<reference evidence="3 4" key="1">
    <citation type="journal article" date="2014" name="Gut Pathog.">
        <title>Gene clusters of Hafnia alvei strain FB1 important in survival and pathogenesis: a draft genome perspective.</title>
        <authorList>
            <person name="Tan J.Y."/>
            <person name="Yin W.F."/>
            <person name="Chan K.G."/>
        </authorList>
    </citation>
    <scope>NUCLEOTIDE SEQUENCE [LARGE SCALE GENOMIC DNA]</scope>
    <source>
        <strain evidence="3 4">FB1</strain>
    </source>
</reference>
<keyword evidence="1" id="KW-0547">Nucleotide-binding</keyword>
<dbReference type="Pfam" id="PF06564">
    <property type="entry name" value="CBP_BcsQ"/>
    <property type="match status" value="1"/>
</dbReference>
<dbReference type="KEGG" id="hav:AT03_21205"/>
<dbReference type="PANTHER" id="PTHR43384">
    <property type="entry name" value="SEPTUM SITE-DETERMINING PROTEIN MIND HOMOLOG, CHLOROPLASTIC-RELATED"/>
    <property type="match status" value="1"/>
</dbReference>
<evidence type="ECO:0000313" key="3">
    <source>
        <dbReference type="EMBL" id="AIU74674.1"/>
    </source>
</evidence>
<dbReference type="PATRIC" id="fig|1453496.5.peg.4362"/>
<dbReference type="RefSeq" id="WP_025799532.1">
    <property type="nucleotide sequence ID" value="NZ_CP009706.1"/>
</dbReference>
<accession>A0A097R7J9</accession>
<evidence type="ECO:0000256" key="1">
    <source>
        <dbReference type="ARBA" id="ARBA00022741"/>
    </source>
</evidence>
<dbReference type="GO" id="GO:0051782">
    <property type="term" value="P:negative regulation of cell division"/>
    <property type="evidence" value="ECO:0007669"/>
    <property type="project" value="TreeGrafter"/>
</dbReference>
<dbReference type="Proteomes" id="UP000029986">
    <property type="component" value="Chromosome"/>
</dbReference>
<evidence type="ECO:0000256" key="2">
    <source>
        <dbReference type="ARBA" id="ARBA00022840"/>
    </source>
</evidence>
<dbReference type="NCBIfam" id="TIGR03371">
    <property type="entry name" value="cellulose_yhjQ"/>
    <property type="match status" value="1"/>
</dbReference>
<sequence>MAIIALQGMRGGVGTTSITAALAWGLQQLGESVLVIDVTPANLLRMHFNTDFAHTNGWARAEFDGTAWQDAALRYTDLLDFLPFGQISTDEHAQFFTDIHRWTHWAQNIPALRASGRYNWILLDVPNGMHPLTQHFTSLADGVINVIVPDTNCHTRLHQQALPQGTFLLANQLLATSKLQEDIYQLWLQSLPSLLPMVIHRDEAMAEASAAKQPVGEYYPHSLATEEIMTLANWCLLHFDADGNVADGSAL</sequence>
<gene>
    <name evidence="3" type="ORF">AT03_21205</name>
</gene>
<dbReference type="InterPro" id="IPR027417">
    <property type="entry name" value="P-loop_NTPase"/>
</dbReference>
<dbReference type="EMBL" id="CP009706">
    <property type="protein sequence ID" value="AIU74674.1"/>
    <property type="molecule type" value="Genomic_DNA"/>
</dbReference>
<dbReference type="AlphaFoldDB" id="A0A097R7J9"/>
<proteinExistence type="predicted"/>
<evidence type="ECO:0000313" key="4">
    <source>
        <dbReference type="Proteomes" id="UP000029986"/>
    </source>
</evidence>
<dbReference type="InterPro" id="IPR017746">
    <property type="entry name" value="Cellulose_synthase_operon_BcsQ"/>
</dbReference>
<dbReference type="GO" id="GO:0016887">
    <property type="term" value="F:ATP hydrolysis activity"/>
    <property type="evidence" value="ECO:0007669"/>
    <property type="project" value="TreeGrafter"/>
</dbReference>
<dbReference type="PANTHER" id="PTHR43384:SF4">
    <property type="entry name" value="CELLULOSE BIOSYNTHESIS PROTEIN BCSQ-RELATED"/>
    <property type="match status" value="1"/>
</dbReference>
<keyword evidence="2" id="KW-0067">ATP-binding</keyword>
<dbReference type="GO" id="GO:0005829">
    <property type="term" value="C:cytosol"/>
    <property type="evidence" value="ECO:0007669"/>
    <property type="project" value="TreeGrafter"/>
</dbReference>
<dbReference type="GO" id="GO:0009898">
    <property type="term" value="C:cytoplasmic side of plasma membrane"/>
    <property type="evidence" value="ECO:0007669"/>
    <property type="project" value="TreeGrafter"/>
</dbReference>